<accession>A0A5E4ND53</accession>
<dbReference type="SUPFAM" id="SSF75632">
    <property type="entry name" value="Cullin homology domain"/>
    <property type="match status" value="1"/>
</dbReference>
<dbReference type="GO" id="GO:0070979">
    <property type="term" value="P:protein K11-linked ubiquitination"/>
    <property type="evidence" value="ECO:0007669"/>
    <property type="project" value="TreeGrafter"/>
</dbReference>
<dbReference type="PANTHER" id="PTHR45957:SF1">
    <property type="entry name" value="ANAPHASE-PROMOTING COMPLEX SUBUNIT 2"/>
    <property type="match status" value="1"/>
</dbReference>
<dbReference type="PROSITE" id="PS50069">
    <property type="entry name" value="CULLIN_2"/>
    <property type="match status" value="1"/>
</dbReference>
<dbReference type="Pfam" id="PF26557">
    <property type="entry name" value="Cullin_AB"/>
    <property type="match status" value="1"/>
</dbReference>
<dbReference type="EMBL" id="CABPRJ010001903">
    <property type="protein sequence ID" value="VVC40409.1"/>
    <property type="molecule type" value="Genomic_DNA"/>
</dbReference>
<dbReference type="Gene3D" id="3.30.230.130">
    <property type="entry name" value="Cullin, Chain C, Domain 2"/>
    <property type="match status" value="1"/>
</dbReference>
<evidence type="ECO:0000313" key="8">
    <source>
        <dbReference type="EMBL" id="VVC40409.1"/>
    </source>
</evidence>
<dbReference type="InterPro" id="IPR036317">
    <property type="entry name" value="Cullin_homology_sf"/>
</dbReference>
<dbReference type="Proteomes" id="UP000325440">
    <property type="component" value="Unassembled WGS sequence"/>
</dbReference>
<dbReference type="GO" id="GO:0007091">
    <property type="term" value="P:metaphase/anaphase transition of mitotic cell cycle"/>
    <property type="evidence" value="ECO:0007669"/>
    <property type="project" value="TreeGrafter"/>
</dbReference>
<dbReference type="InterPro" id="IPR059120">
    <property type="entry name" value="Cullin-like_AB"/>
</dbReference>
<evidence type="ECO:0000256" key="3">
    <source>
        <dbReference type="ARBA" id="ARBA00022776"/>
    </source>
</evidence>
<name>A0A5E4ND53_9HEMI</name>
<dbReference type="GO" id="GO:0051301">
    <property type="term" value="P:cell division"/>
    <property type="evidence" value="ECO:0007669"/>
    <property type="project" value="UniProtKB-KW"/>
</dbReference>
<dbReference type="GO" id="GO:0006511">
    <property type="term" value="P:ubiquitin-dependent protein catabolic process"/>
    <property type="evidence" value="ECO:0007669"/>
    <property type="project" value="InterPro"/>
</dbReference>
<feature type="domain" description="Cullin family profile" evidence="7">
    <location>
        <begin position="466"/>
        <end position="673"/>
    </location>
</feature>
<dbReference type="SMART" id="SM00182">
    <property type="entry name" value="CULLIN"/>
    <property type="match status" value="1"/>
</dbReference>
<evidence type="ECO:0000256" key="2">
    <source>
        <dbReference type="ARBA" id="ARBA00022618"/>
    </source>
</evidence>
<keyword evidence="3" id="KW-0498">Mitosis</keyword>
<dbReference type="SUPFAM" id="SSF46785">
    <property type="entry name" value="Winged helix' DNA-binding domain"/>
    <property type="match status" value="1"/>
</dbReference>
<evidence type="ECO:0000256" key="1">
    <source>
        <dbReference type="ARBA" id="ARBA00016068"/>
    </source>
</evidence>
<evidence type="ECO:0000256" key="6">
    <source>
        <dbReference type="PROSITE-ProRule" id="PRU00330"/>
    </source>
</evidence>
<keyword evidence="9" id="KW-1185">Reference proteome</keyword>
<proteinExistence type="inferred from homology"/>
<dbReference type="InterPro" id="IPR016158">
    <property type="entry name" value="Cullin_homology"/>
</dbReference>
<evidence type="ECO:0000313" key="9">
    <source>
        <dbReference type="Proteomes" id="UP000325440"/>
    </source>
</evidence>
<dbReference type="InterPro" id="IPR057975">
    <property type="entry name" value="TPR_ANAPC2"/>
</dbReference>
<dbReference type="AlphaFoldDB" id="A0A5E4ND53"/>
<protein>
    <recommendedName>
        <fullName evidence="1">Anaphase-promoting complex subunit 2</fullName>
    </recommendedName>
</protein>
<keyword evidence="8" id="KW-0238">DNA-binding</keyword>
<dbReference type="GO" id="GO:0003677">
    <property type="term" value="F:DNA binding"/>
    <property type="evidence" value="ECO:0007669"/>
    <property type="project" value="UniProtKB-KW"/>
</dbReference>
<sequence length="805" mass="93459">MDASTTKSYWKEIVTAFPILSKPEEQINCCDDEEFVTIKNIIIEKKLINFVHGMVMNKIKQDLMSKIDKFWLFFLPNDVVELSCLKVEEKIQEDFVGFEKFKSAVDELFNLAQSYVDIINRLQMLFENNKINLLKNLNSQICALLHSQLPSDYNTIIYQFYRTALKSFTRDDVVGDKRNTSKEGAFYCHGCCSELFACKCDYILESFHLTNWQLITIGILEPLAGDVIVDLIHQKIETEVQEITKENFGEKHIPALETWIDTNVYNWMKYIYKPKCNTSVTTLALNDTNLEIFMRKLKHLLYESYTRTRIDQLFNIIIEYPDSEPAVIDLSFTLQKTDFKSELCEKLRNALHSRLLHPAVNTIDIITAYTAAIKVLRKIDPCGALLQEVTLPIRTYLRSRKDTVRCVMTTLTEEGHYLTDELVRNEKVVNDGELLEEDCMLDFFNWVPDPVDANPSLSSKRFRNSDTVSMLVDIYGTRELFVNEYRALLADRLLTQFMDNIGDEIRYLELLKLRFGDTLLHSCSVMLKDVYDSKRINHHLYSDPTSNLSSNNLNTEFVQQFPVRAIIVSNQFWPNFKDNFSVELPPVIQNHLDNYTKAFESFKGNRTLNWKPNLGMINIDLELRDRTLNFIVSPIHATIIWHFQEQVQWTINDLSIKMRVPATTLRRRIAFWQNQGLLREKSFDTFIFVEDGIPTASLSAKGNRTSFAGRNSEFVYGDDDDEMESAVASAQDQREEELQVFWSYIVGMLTNLDSLPLDRIHQMLKMFATQGTGVDCSLTQLRLFLDEKVKQHLLIFTGGRYKLSK</sequence>
<evidence type="ECO:0000256" key="5">
    <source>
        <dbReference type="ARBA" id="ARBA00023306"/>
    </source>
</evidence>
<dbReference type="InterPro" id="IPR036390">
    <property type="entry name" value="WH_DNA-bd_sf"/>
</dbReference>
<dbReference type="Pfam" id="PF08672">
    <property type="entry name" value="ANAPC2"/>
    <property type="match status" value="1"/>
</dbReference>
<dbReference type="Gene3D" id="1.20.1310.10">
    <property type="entry name" value="Cullin Repeats"/>
    <property type="match status" value="1"/>
</dbReference>
<keyword evidence="5" id="KW-0131">Cell cycle</keyword>
<keyword evidence="4" id="KW-0833">Ubl conjugation pathway</keyword>
<organism evidence="8 9">
    <name type="scientific">Cinara cedri</name>
    <dbReference type="NCBI Taxonomy" id="506608"/>
    <lineage>
        <taxon>Eukaryota</taxon>
        <taxon>Metazoa</taxon>
        <taxon>Ecdysozoa</taxon>
        <taxon>Arthropoda</taxon>
        <taxon>Hexapoda</taxon>
        <taxon>Insecta</taxon>
        <taxon>Pterygota</taxon>
        <taxon>Neoptera</taxon>
        <taxon>Paraneoptera</taxon>
        <taxon>Hemiptera</taxon>
        <taxon>Sternorrhyncha</taxon>
        <taxon>Aphidomorpha</taxon>
        <taxon>Aphidoidea</taxon>
        <taxon>Aphididae</taxon>
        <taxon>Lachninae</taxon>
        <taxon>Cinara</taxon>
    </lineage>
</organism>
<dbReference type="Pfam" id="PF25773">
    <property type="entry name" value="TPR_ANAPC2"/>
    <property type="match status" value="1"/>
</dbReference>
<dbReference type="InterPro" id="IPR044554">
    <property type="entry name" value="ANAPC2"/>
</dbReference>
<evidence type="ECO:0000259" key="7">
    <source>
        <dbReference type="PROSITE" id="PS50069"/>
    </source>
</evidence>
<comment type="similarity">
    <text evidence="6">Belongs to the cullin family.</text>
</comment>
<evidence type="ECO:0000256" key="4">
    <source>
        <dbReference type="ARBA" id="ARBA00022786"/>
    </source>
</evidence>
<dbReference type="InterPro" id="IPR036388">
    <property type="entry name" value="WH-like_DNA-bd_sf"/>
</dbReference>
<reference evidence="8 9" key="1">
    <citation type="submission" date="2019-08" db="EMBL/GenBank/DDBJ databases">
        <authorList>
            <person name="Alioto T."/>
            <person name="Alioto T."/>
            <person name="Gomez Garrido J."/>
        </authorList>
    </citation>
    <scope>NUCLEOTIDE SEQUENCE [LARGE SCALE GENOMIC DNA]</scope>
</reference>
<dbReference type="InterPro" id="IPR014786">
    <property type="entry name" value="ANAPC2_C"/>
</dbReference>
<dbReference type="GO" id="GO:0031625">
    <property type="term" value="F:ubiquitin protein ligase binding"/>
    <property type="evidence" value="ECO:0007669"/>
    <property type="project" value="InterPro"/>
</dbReference>
<keyword evidence="2" id="KW-0132">Cell division</keyword>
<dbReference type="GO" id="GO:0005680">
    <property type="term" value="C:anaphase-promoting complex"/>
    <property type="evidence" value="ECO:0007669"/>
    <property type="project" value="TreeGrafter"/>
</dbReference>
<dbReference type="Gene3D" id="1.10.10.10">
    <property type="entry name" value="Winged helix-like DNA-binding domain superfamily/Winged helix DNA-binding domain"/>
    <property type="match status" value="1"/>
</dbReference>
<dbReference type="PANTHER" id="PTHR45957">
    <property type="entry name" value="ANAPHASE-PROMOTING COMPLEX SUBUNIT 2"/>
    <property type="match status" value="1"/>
</dbReference>
<dbReference type="SMART" id="SM01013">
    <property type="entry name" value="APC2"/>
    <property type="match status" value="1"/>
</dbReference>
<gene>
    <name evidence="8" type="ORF">CINCED_3A019832</name>
</gene>
<dbReference type="OrthoDB" id="5581181at2759"/>